<dbReference type="PANTHER" id="PTHR11492:SF8">
    <property type="entry name" value="NUCLEAR FACTOR I, ISOFORM B"/>
    <property type="match status" value="1"/>
</dbReference>
<comment type="caution">
    <text evidence="2">The sequence shown here is derived from an EMBL/GenBank/DDBJ whole genome shotgun (WGS) entry which is preliminary data.</text>
</comment>
<evidence type="ECO:0000313" key="2">
    <source>
        <dbReference type="EMBL" id="GMT37300.1"/>
    </source>
</evidence>
<feature type="domain" description="CTF/NF-I" evidence="1">
    <location>
        <begin position="1"/>
        <end position="100"/>
    </location>
</feature>
<dbReference type="AlphaFoldDB" id="A0AAV5X2U5"/>
<evidence type="ECO:0000259" key="1">
    <source>
        <dbReference type="PROSITE" id="PS51080"/>
    </source>
</evidence>
<dbReference type="InterPro" id="IPR000647">
    <property type="entry name" value="CTF/NFI"/>
</dbReference>
<dbReference type="GO" id="GO:0000978">
    <property type="term" value="F:RNA polymerase II cis-regulatory region sequence-specific DNA binding"/>
    <property type="evidence" value="ECO:0007669"/>
    <property type="project" value="TreeGrafter"/>
</dbReference>
<gene>
    <name evidence="2" type="ORF">PFISCL1PPCAC_28597</name>
</gene>
<name>A0AAV5X2U5_9BILA</name>
<accession>A0AAV5X2U5</accession>
<protein>
    <recommendedName>
        <fullName evidence="1">CTF/NF-I domain-containing protein</fullName>
    </recommendedName>
</protein>
<dbReference type="EMBL" id="BTSY01000097">
    <property type="protein sequence ID" value="GMT37300.1"/>
    <property type="molecule type" value="Genomic_DNA"/>
</dbReference>
<reference evidence="2" key="1">
    <citation type="submission" date="2023-10" db="EMBL/GenBank/DDBJ databases">
        <title>Genome assembly of Pristionchus species.</title>
        <authorList>
            <person name="Yoshida K."/>
            <person name="Sommer R.J."/>
        </authorList>
    </citation>
    <scope>NUCLEOTIDE SEQUENCE</scope>
    <source>
        <strain evidence="2">RS5133</strain>
    </source>
</reference>
<keyword evidence="3" id="KW-1185">Reference proteome</keyword>
<dbReference type="InterPro" id="IPR020604">
    <property type="entry name" value="CTF/NFI_DNA-bd-dom"/>
</dbReference>
<dbReference type="GO" id="GO:0005634">
    <property type="term" value="C:nucleus"/>
    <property type="evidence" value="ECO:0007669"/>
    <property type="project" value="InterPro"/>
</dbReference>
<dbReference type="Proteomes" id="UP001432322">
    <property type="component" value="Unassembled WGS sequence"/>
</dbReference>
<proteinExistence type="predicted"/>
<sequence length="126" mass="14747">MKWQRAGICVVSNADQKGKIRRIDCLRQADKVWRLDLVMVIIFKGVLLESTDEDRLEMCIKIVYFSLAKGRFKYRFDEAMEMKEMEPATIERQITVPGEGFGVPTLHDAQLPLHHLRFLHRISVHH</sequence>
<dbReference type="PROSITE" id="PS51080">
    <property type="entry name" value="CTF_NFI_2"/>
    <property type="match status" value="1"/>
</dbReference>
<dbReference type="PANTHER" id="PTHR11492">
    <property type="entry name" value="NUCLEAR FACTOR I"/>
    <property type="match status" value="1"/>
</dbReference>
<evidence type="ECO:0000313" key="3">
    <source>
        <dbReference type="Proteomes" id="UP001432322"/>
    </source>
</evidence>
<organism evidence="2 3">
    <name type="scientific">Pristionchus fissidentatus</name>
    <dbReference type="NCBI Taxonomy" id="1538716"/>
    <lineage>
        <taxon>Eukaryota</taxon>
        <taxon>Metazoa</taxon>
        <taxon>Ecdysozoa</taxon>
        <taxon>Nematoda</taxon>
        <taxon>Chromadorea</taxon>
        <taxon>Rhabditida</taxon>
        <taxon>Rhabditina</taxon>
        <taxon>Diplogasteromorpha</taxon>
        <taxon>Diplogasteroidea</taxon>
        <taxon>Neodiplogasteridae</taxon>
        <taxon>Pristionchus</taxon>
    </lineage>
</organism>
<dbReference type="GO" id="GO:0000981">
    <property type="term" value="F:DNA-binding transcription factor activity, RNA polymerase II-specific"/>
    <property type="evidence" value="ECO:0007669"/>
    <property type="project" value="TreeGrafter"/>
</dbReference>